<reference evidence="3" key="1">
    <citation type="journal article" date="2019" name="Int. J. Syst. Evol. Microbiol.">
        <title>The Global Catalogue of Microorganisms (GCM) 10K type strain sequencing project: providing services to taxonomists for standard genome sequencing and annotation.</title>
        <authorList>
            <consortium name="The Broad Institute Genomics Platform"/>
            <consortium name="The Broad Institute Genome Sequencing Center for Infectious Disease"/>
            <person name="Wu L."/>
            <person name="Ma J."/>
        </authorList>
    </citation>
    <scope>NUCLEOTIDE SEQUENCE [LARGE SCALE GENOMIC DNA]</scope>
    <source>
        <strain evidence="3">KCTC 52473</strain>
    </source>
</reference>
<sequence>MLFKKKLKKRSRLDKALEHRDFAYFWQPKDGVPNIGDYLAFETVNYCLNLEDKDVSQIKSGKLLSIGSVLHFAANGDTLWGTGKNGKISEHMHVYNTLNVSAVRGPLTRHYLLSKGIDCPEIYGDPGILAPFIYPASLLQSKTEKRDFVIVPQLNDDMNKYKAYTEKLISPRLMPSQFIKKLLSAKKVISSSLHGIILAEAYGIEAVFYDSGSGESAFKYEDYYKGTGRDTFHSAKSIEEALIATMPPIPDLLTRQQALIKAFPYDLYE</sequence>
<evidence type="ECO:0000313" key="3">
    <source>
        <dbReference type="Proteomes" id="UP001595478"/>
    </source>
</evidence>
<dbReference type="RefSeq" id="WP_376918971.1">
    <property type="nucleotide sequence ID" value="NZ_JBHRSW010000006.1"/>
</dbReference>
<comment type="caution">
    <text evidence="2">The sequence shown here is derived from an EMBL/GenBank/DDBJ whole genome shotgun (WGS) entry which is preliminary data.</text>
</comment>
<evidence type="ECO:0000313" key="2">
    <source>
        <dbReference type="EMBL" id="MFC3120828.1"/>
    </source>
</evidence>
<name>A0ABV7FKG5_9ALTE</name>
<accession>A0ABV7FKG5</accession>
<dbReference type="GO" id="GO:0016757">
    <property type="term" value="F:glycosyltransferase activity"/>
    <property type="evidence" value="ECO:0007669"/>
    <property type="project" value="UniProtKB-KW"/>
</dbReference>
<feature type="domain" description="Polysaccharide pyruvyl transferase" evidence="1">
    <location>
        <begin position="95"/>
        <end position="210"/>
    </location>
</feature>
<dbReference type="EC" id="2.4.-.-" evidence="2"/>
<protein>
    <submittedName>
        <fullName evidence="2">Polysaccharide pyruvyl transferase family protein</fullName>
        <ecNumber evidence="2">2.4.-.-</ecNumber>
    </submittedName>
</protein>
<dbReference type="Pfam" id="PF04230">
    <property type="entry name" value="PS_pyruv_trans"/>
    <property type="match status" value="1"/>
</dbReference>
<dbReference type="Proteomes" id="UP001595478">
    <property type="component" value="Unassembled WGS sequence"/>
</dbReference>
<keyword evidence="2" id="KW-0328">Glycosyltransferase</keyword>
<keyword evidence="3" id="KW-1185">Reference proteome</keyword>
<dbReference type="EMBL" id="JBHRSW010000006">
    <property type="protein sequence ID" value="MFC3120828.1"/>
    <property type="molecule type" value="Genomic_DNA"/>
</dbReference>
<keyword evidence="2" id="KW-0808">Transferase</keyword>
<evidence type="ECO:0000259" key="1">
    <source>
        <dbReference type="Pfam" id="PF04230"/>
    </source>
</evidence>
<proteinExistence type="predicted"/>
<gene>
    <name evidence="2" type="ORF">ACFOHL_04310</name>
</gene>
<dbReference type="InterPro" id="IPR007345">
    <property type="entry name" value="Polysacch_pyruvyl_Trfase"/>
</dbReference>
<organism evidence="2 3">
    <name type="scientific">Agaribacter flavus</name>
    <dbReference type="NCBI Taxonomy" id="1902781"/>
    <lineage>
        <taxon>Bacteria</taxon>
        <taxon>Pseudomonadati</taxon>
        <taxon>Pseudomonadota</taxon>
        <taxon>Gammaproteobacteria</taxon>
        <taxon>Alteromonadales</taxon>
        <taxon>Alteromonadaceae</taxon>
        <taxon>Agaribacter</taxon>
    </lineage>
</organism>